<dbReference type="PRINTS" id="PR00035">
    <property type="entry name" value="HTHGNTR"/>
</dbReference>
<dbReference type="SMART" id="SM00345">
    <property type="entry name" value="HTH_GNTR"/>
    <property type="match status" value="1"/>
</dbReference>
<reference evidence="6 7" key="1">
    <citation type="submission" date="2019-02" db="EMBL/GenBank/DDBJ databases">
        <authorList>
            <person name="Fomenkov A."/>
            <person name="Dubinina G."/>
            <person name="Grabovich M."/>
            <person name="Vincze T."/>
            <person name="Roberts R.J."/>
        </authorList>
    </citation>
    <scope>NUCLEOTIDE SEQUENCE [LARGE SCALE GENOMIC DNA]</scope>
    <source>
        <strain evidence="6 7">P</strain>
    </source>
</reference>
<dbReference type="GO" id="GO:0003700">
    <property type="term" value="F:DNA-binding transcription factor activity"/>
    <property type="evidence" value="ECO:0007669"/>
    <property type="project" value="InterPro"/>
</dbReference>
<dbReference type="PANTHER" id="PTHR30146">
    <property type="entry name" value="LACI-RELATED TRANSCRIPTIONAL REPRESSOR"/>
    <property type="match status" value="1"/>
</dbReference>
<name>A0A5C1QCK4_9SPIO</name>
<evidence type="ECO:0000259" key="5">
    <source>
        <dbReference type="SMART" id="SM00345"/>
    </source>
</evidence>
<dbReference type="InterPro" id="IPR046335">
    <property type="entry name" value="LacI/GalR-like_sensor"/>
</dbReference>
<dbReference type="SUPFAM" id="SSF46785">
    <property type="entry name" value="Winged helix' DNA-binding domain"/>
    <property type="match status" value="1"/>
</dbReference>
<proteinExistence type="predicted"/>
<dbReference type="Gene3D" id="3.40.50.2300">
    <property type="match status" value="2"/>
</dbReference>
<dbReference type="Proteomes" id="UP000323824">
    <property type="component" value="Chromosome"/>
</dbReference>
<organism evidence="6 7">
    <name type="scientific">Thiospirochaeta perfilievii</name>
    <dbReference type="NCBI Taxonomy" id="252967"/>
    <lineage>
        <taxon>Bacteria</taxon>
        <taxon>Pseudomonadati</taxon>
        <taxon>Spirochaetota</taxon>
        <taxon>Spirochaetia</taxon>
        <taxon>Spirochaetales</taxon>
        <taxon>Spirochaetaceae</taxon>
        <taxon>Thiospirochaeta</taxon>
    </lineage>
</organism>
<dbReference type="PANTHER" id="PTHR30146:SF148">
    <property type="entry name" value="HTH-TYPE TRANSCRIPTIONAL REPRESSOR PURR-RELATED"/>
    <property type="match status" value="1"/>
</dbReference>
<dbReference type="CDD" id="cd07377">
    <property type="entry name" value="WHTH_GntR"/>
    <property type="match status" value="1"/>
</dbReference>
<evidence type="ECO:0000256" key="3">
    <source>
        <dbReference type="ARBA" id="ARBA00023125"/>
    </source>
</evidence>
<dbReference type="GO" id="GO:0000976">
    <property type="term" value="F:transcription cis-regulatory region binding"/>
    <property type="evidence" value="ECO:0007669"/>
    <property type="project" value="TreeGrafter"/>
</dbReference>
<accession>A0A5C1QCK4</accession>
<evidence type="ECO:0000256" key="2">
    <source>
        <dbReference type="ARBA" id="ARBA00023015"/>
    </source>
</evidence>
<protein>
    <submittedName>
        <fullName evidence="6">GntR family transcriptional regulator</fullName>
    </submittedName>
</protein>
<gene>
    <name evidence="6" type="ORF">EW093_06695</name>
</gene>
<dbReference type="AlphaFoldDB" id="A0A5C1QCK4"/>
<dbReference type="InterPro" id="IPR036390">
    <property type="entry name" value="WH_DNA-bd_sf"/>
</dbReference>
<dbReference type="InterPro" id="IPR033532">
    <property type="entry name" value="AraR_ligand_bind_dom"/>
</dbReference>
<dbReference type="Pfam" id="PF13377">
    <property type="entry name" value="Peripla_BP_3"/>
    <property type="match status" value="1"/>
</dbReference>
<evidence type="ECO:0000256" key="4">
    <source>
        <dbReference type="ARBA" id="ARBA00023163"/>
    </source>
</evidence>
<keyword evidence="3" id="KW-0238">DNA-binding</keyword>
<evidence type="ECO:0000313" key="6">
    <source>
        <dbReference type="EMBL" id="QEN04396.1"/>
    </source>
</evidence>
<dbReference type="InterPro" id="IPR000524">
    <property type="entry name" value="Tscrpt_reg_HTH_GntR"/>
</dbReference>
<feature type="domain" description="HTH gntR-type" evidence="5">
    <location>
        <begin position="8"/>
        <end position="67"/>
    </location>
</feature>
<evidence type="ECO:0000313" key="7">
    <source>
        <dbReference type="Proteomes" id="UP000323824"/>
    </source>
</evidence>
<keyword evidence="1" id="KW-0678">Repressor</keyword>
<dbReference type="EMBL" id="CP035807">
    <property type="protein sequence ID" value="QEN04396.1"/>
    <property type="molecule type" value="Genomic_DNA"/>
</dbReference>
<dbReference type="Pfam" id="PF00392">
    <property type="entry name" value="GntR"/>
    <property type="match status" value="1"/>
</dbReference>
<evidence type="ECO:0000256" key="1">
    <source>
        <dbReference type="ARBA" id="ARBA00022491"/>
    </source>
</evidence>
<dbReference type="KEGG" id="sper:EW093_06695"/>
<dbReference type="InterPro" id="IPR036388">
    <property type="entry name" value="WH-like_DNA-bd_sf"/>
</dbReference>
<dbReference type="CDD" id="cd01541">
    <property type="entry name" value="PBP1_AraR"/>
    <property type="match status" value="1"/>
</dbReference>
<sequence length="365" mass="41072">MELKYKRVIEYLLNLFNTNSYVSGKQLPTEFEIMDALGVSRNTVRKAILEMEKNDLVERRHGSGTFYTGLDINKKSGGLIGLVNFSDMGYIFPQIIKGVEDTLYDFGYSLVLAGSCYDIEREISSLKLLIDQKVEGLIIDLSKYYTLGEQARVMDLVKSFNIPVVTTHWKGSLNNFSSISINDEKGGFDATNYLISKGHKNIGMVYKSNTQAGLYRFSGYKKALKEAGIEFNEDYVVSYDDFDDSMDTLHAYNCTKDLISKTGGKLTGIFYYTDKCAMEGYKAIESENLTVPDDISVIGFDNYHSSALVTPPLTTFEHPKAELGKWAANVLIDEISKIGLHQPKSLVFEPLLVERKSVINLKKDR</sequence>
<keyword evidence="2" id="KW-0805">Transcription regulation</keyword>
<dbReference type="RefSeq" id="WP_149567643.1">
    <property type="nucleotide sequence ID" value="NZ_CP035807.1"/>
</dbReference>
<keyword evidence="7" id="KW-1185">Reference proteome</keyword>
<dbReference type="InterPro" id="IPR028082">
    <property type="entry name" value="Peripla_BP_I"/>
</dbReference>
<keyword evidence="4" id="KW-0804">Transcription</keyword>
<reference evidence="6 7" key="2">
    <citation type="submission" date="2019-09" db="EMBL/GenBank/DDBJ databases">
        <title>Complete Genome Sequence and Methylome Analysis of free living Spirochaetas.</title>
        <authorList>
            <person name="Leshcheva N."/>
            <person name="Mikheeva N."/>
        </authorList>
    </citation>
    <scope>NUCLEOTIDE SEQUENCE [LARGE SCALE GENOMIC DNA]</scope>
    <source>
        <strain evidence="6 7">P</strain>
    </source>
</reference>
<dbReference type="SUPFAM" id="SSF53822">
    <property type="entry name" value="Periplasmic binding protein-like I"/>
    <property type="match status" value="1"/>
</dbReference>
<dbReference type="Gene3D" id="1.10.10.10">
    <property type="entry name" value="Winged helix-like DNA-binding domain superfamily/Winged helix DNA-binding domain"/>
    <property type="match status" value="1"/>
</dbReference>
<dbReference type="OrthoDB" id="9815017at2"/>